<dbReference type="EMBL" id="LR899822">
    <property type="protein sequence ID" value="CAD7242697.1"/>
    <property type="molecule type" value="Genomic_DNA"/>
</dbReference>
<protein>
    <recommendedName>
        <fullName evidence="8">Transcription initiation factor TFIID subunit 10</fullName>
    </recommendedName>
</protein>
<evidence type="ECO:0000256" key="3">
    <source>
        <dbReference type="ARBA" id="ARBA00023163"/>
    </source>
</evidence>
<dbReference type="InterPro" id="IPR003923">
    <property type="entry name" value="TAF10"/>
</dbReference>
<evidence type="ECO:0000256" key="4">
    <source>
        <dbReference type="ARBA" id="ARBA00023242"/>
    </source>
</evidence>
<comment type="similarity">
    <text evidence="5">Belongs to the TAF10 family.</text>
</comment>
<dbReference type="EMBL" id="CAJPEV010000305">
    <property type="protein sequence ID" value="CAG0883734.1"/>
    <property type="molecule type" value="Genomic_DNA"/>
</dbReference>
<evidence type="ECO:0000256" key="1">
    <source>
        <dbReference type="ARBA" id="ARBA00004123"/>
    </source>
</evidence>
<dbReference type="AlphaFoldDB" id="A0A7R8X2V4"/>
<dbReference type="CDD" id="cd07982">
    <property type="entry name" value="HFD_TAF10"/>
    <property type="match status" value="1"/>
</dbReference>
<name>A0A7R8X2V4_9CRUS</name>
<reference evidence="6" key="1">
    <citation type="submission" date="2020-11" db="EMBL/GenBank/DDBJ databases">
        <authorList>
            <person name="Tran Van P."/>
        </authorList>
    </citation>
    <scope>NUCLEOTIDE SEQUENCE</scope>
</reference>
<keyword evidence="3" id="KW-0804">Transcription</keyword>
<accession>A0A7R8X2V4</accession>
<evidence type="ECO:0000256" key="5">
    <source>
        <dbReference type="ARBA" id="ARBA00025730"/>
    </source>
</evidence>
<keyword evidence="7" id="KW-1185">Reference proteome</keyword>
<sequence>MSSIGGKAEGNVSNDPSDIGLALGGSMTSDGAESTLASQPLAEFLTQLEEYAPTIPDAVTAYYMNAAGFEACDPRILRLISLAGQKFISDIVNDALQHCKLRSAAQVKTKGGKDKRFVLTMEDLVPALAEQGIQVKKPHYFI</sequence>
<dbReference type="GO" id="GO:1990841">
    <property type="term" value="F:promoter-specific chromatin binding"/>
    <property type="evidence" value="ECO:0007669"/>
    <property type="project" value="TreeGrafter"/>
</dbReference>
<dbReference type="GO" id="GO:0000124">
    <property type="term" value="C:SAGA complex"/>
    <property type="evidence" value="ECO:0007669"/>
    <property type="project" value="TreeGrafter"/>
</dbReference>
<dbReference type="PRINTS" id="PR01443">
    <property type="entry name" value="TFIID30KDSUB"/>
</dbReference>
<evidence type="ECO:0000313" key="7">
    <source>
        <dbReference type="Proteomes" id="UP000677054"/>
    </source>
</evidence>
<dbReference type="Proteomes" id="UP000677054">
    <property type="component" value="Unassembled WGS sequence"/>
</dbReference>
<comment type="subcellular location">
    <subcellularLocation>
        <location evidence="1">Nucleus</location>
    </subcellularLocation>
</comment>
<evidence type="ECO:0000256" key="2">
    <source>
        <dbReference type="ARBA" id="ARBA00023015"/>
    </source>
</evidence>
<dbReference type="PANTHER" id="PTHR21242">
    <property type="entry name" value="TRANSCRIPTION INITIATION FACTOR TFIID SUBUNIT 10"/>
    <property type="match status" value="1"/>
</dbReference>
<proteinExistence type="inferred from homology"/>
<organism evidence="6">
    <name type="scientific">Darwinula stevensoni</name>
    <dbReference type="NCBI Taxonomy" id="69355"/>
    <lineage>
        <taxon>Eukaryota</taxon>
        <taxon>Metazoa</taxon>
        <taxon>Ecdysozoa</taxon>
        <taxon>Arthropoda</taxon>
        <taxon>Crustacea</taxon>
        <taxon>Oligostraca</taxon>
        <taxon>Ostracoda</taxon>
        <taxon>Podocopa</taxon>
        <taxon>Podocopida</taxon>
        <taxon>Darwinulocopina</taxon>
        <taxon>Darwinuloidea</taxon>
        <taxon>Darwinulidae</taxon>
        <taxon>Darwinula</taxon>
    </lineage>
</organism>
<dbReference type="PANTHER" id="PTHR21242:SF0">
    <property type="entry name" value="TRANSCRIPTION INITIATION FACTOR TFIID SUBUNIT 10"/>
    <property type="match status" value="1"/>
</dbReference>
<evidence type="ECO:0000313" key="6">
    <source>
        <dbReference type="EMBL" id="CAD7242697.1"/>
    </source>
</evidence>
<dbReference type="GO" id="GO:0016251">
    <property type="term" value="F:RNA polymerase II general transcription initiation factor activity"/>
    <property type="evidence" value="ECO:0007669"/>
    <property type="project" value="TreeGrafter"/>
</dbReference>
<dbReference type="Pfam" id="PF03540">
    <property type="entry name" value="TAF10"/>
    <property type="match status" value="1"/>
</dbReference>
<dbReference type="GO" id="GO:0005669">
    <property type="term" value="C:transcription factor TFIID complex"/>
    <property type="evidence" value="ECO:0007669"/>
    <property type="project" value="TreeGrafter"/>
</dbReference>
<keyword evidence="2" id="KW-0805">Transcription regulation</keyword>
<keyword evidence="4" id="KW-0539">Nucleus</keyword>
<gene>
    <name evidence="6" type="ORF">DSTB1V02_LOCUS2650</name>
</gene>
<dbReference type="OrthoDB" id="154356at2759"/>
<evidence type="ECO:0008006" key="8">
    <source>
        <dbReference type="Google" id="ProtNLM"/>
    </source>
</evidence>
<dbReference type="GO" id="GO:0006367">
    <property type="term" value="P:transcription initiation at RNA polymerase II promoter"/>
    <property type="evidence" value="ECO:0007669"/>
    <property type="project" value="TreeGrafter"/>
</dbReference>